<feature type="compositionally biased region" description="Polar residues" evidence="2">
    <location>
        <begin position="1472"/>
        <end position="1487"/>
    </location>
</feature>
<feature type="region of interest" description="Disordered" evidence="2">
    <location>
        <begin position="289"/>
        <end position="308"/>
    </location>
</feature>
<dbReference type="Proteomes" id="UP000308267">
    <property type="component" value="Unassembled WGS sequence"/>
</dbReference>
<feature type="coiled-coil region" evidence="1">
    <location>
        <begin position="490"/>
        <end position="579"/>
    </location>
</feature>
<dbReference type="OrthoDB" id="6259379at2759"/>
<dbReference type="SUPFAM" id="SSF116907">
    <property type="entry name" value="Hook domain"/>
    <property type="match status" value="1"/>
</dbReference>
<evidence type="ECO:0000256" key="2">
    <source>
        <dbReference type="SAM" id="MobiDB-lite"/>
    </source>
</evidence>
<keyword evidence="1" id="KW-0175">Coiled coil</keyword>
<evidence type="ECO:0000256" key="1">
    <source>
        <dbReference type="SAM" id="Coils"/>
    </source>
</evidence>
<name>A0A4V3SE27_OPIFE</name>
<accession>A0A4V3SE27</accession>
<feature type="region of interest" description="Disordered" evidence="2">
    <location>
        <begin position="1800"/>
        <end position="1850"/>
    </location>
</feature>
<reference evidence="3 4" key="1">
    <citation type="journal article" date="2019" name="BMC Genomics">
        <title>New insights from Opisthorchis felineus genome: update on genomics of the epidemiologically important liver flukes.</title>
        <authorList>
            <person name="Ershov N.I."/>
            <person name="Mordvinov V.A."/>
            <person name="Prokhortchouk E.B."/>
            <person name="Pakharukova M.Y."/>
            <person name="Gunbin K.V."/>
            <person name="Ustyantsev K."/>
            <person name="Genaev M.A."/>
            <person name="Blinov A.G."/>
            <person name="Mazur A."/>
            <person name="Boulygina E."/>
            <person name="Tsygankova S."/>
            <person name="Khrameeva E."/>
            <person name="Chekanov N."/>
            <person name="Fan G."/>
            <person name="Xiao A."/>
            <person name="Zhang H."/>
            <person name="Xu X."/>
            <person name="Yang H."/>
            <person name="Solovyev V."/>
            <person name="Lee S.M."/>
            <person name="Liu X."/>
            <person name="Afonnikov D.A."/>
            <person name="Skryabin K.G."/>
        </authorList>
    </citation>
    <scope>NUCLEOTIDE SEQUENCE [LARGE SCALE GENOMIC DNA]</scope>
    <source>
        <strain evidence="3">AK-0245</strain>
        <tissue evidence="3">Whole organism</tissue>
    </source>
</reference>
<feature type="region of interest" description="Disordered" evidence="2">
    <location>
        <begin position="1426"/>
        <end position="1510"/>
    </location>
</feature>
<feature type="compositionally biased region" description="Polar residues" evidence="2">
    <location>
        <begin position="1333"/>
        <end position="1356"/>
    </location>
</feature>
<feature type="coiled-coil region" evidence="1">
    <location>
        <begin position="1101"/>
        <end position="1163"/>
    </location>
</feature>
<dbReference type="PANTHER" id="PTHR43941:SF11">
    <property type="entry name" value="TRANSLATION INITIATION FACTOR IF-2-LIKE"/>
    <property type="match status" value="1"/>
</dbReference>
<feature type="compositionally biased region" description="Basic residues" evidence="2">
    <location>
        <begin position="1258"/>
        <end position="1273"/>
    </location>
</feature>
<feature type="coiled-coil region" evidence="1">
    <location>
        <begin position="886"/>
        <end position="945"/>
    </location>
</feature>
<keyword evidence="4" id="KW-1185">Reference proteome</keyword>
<sequence length="1871" mass="206677">MDPLIKECMTQWVADILDGSVTANDIQSGKVLLGLASLVDDDCLGIGTQQAPESWKQIEAFLDGNYHFKASSLFSVKDVLENSADDEEAFGVCLLLLIACLQGRAKQLFMDAALNLDFDTQNVIFHLLREPMTQLSSDQQLTRESILTGFREPVPSPQSLAVQADTLSHPGASVHSSTTLVLPDKTEVLESTPIKAVSSHMGVRQSWCGSHDGKLLSVQSEPNSDALCRSWTASTYFNAVHDQLSAFAPEPILKTQPDNEVFRPPGPILPKKVSRTAVTFKEALDDDSYTGQSISGKIPDSLPDSSSPALQRRFLAPANTGSVDGGRRQRPGDLPIHRFSSSNNNLSYQCSLAPSVATSLGDLTDWSGVQKHQMQHPLPSPLASLKHLLDSPMWVQKTRLRETERERRRLLGELEKERNYRDEVENVVAELRTQLDEARLRATEAESRATRMSRDLAALQDQADELSVCRAELALRDDAIASLKQRLNSFQDLMSHSRKLELENSNLQQECADQKQKVEQLSAKLSEIKDRRMMCTEMETLRSKLSDVEAQLAQQILERESVEKDARRQQELYSQLKLQQSLAEKRRALNVRRTTVATCSPSTLSLPGQPNSVHSTIGSVNDIEFETSVLNSSRSAENGLAKIAGSGHDTKLLGQLRSGENLGSVLETDLRSAHSHISRLQAELSEALDQVSVREAQVEQLTDRVNQLTVDLSTLSMQRELSEETLKDVQATLANFQSDVATLEGRILWSRIIDEKANSNERLSPESLVRIQTLGLDQLRTVGTGLAEPLDKLCHLLVCRFEDVLRLQEQCTQTAFDQLAESQNAMKSLKDTVCSLDRQLTECQKRLEEQAEQHERFRDTQHSVVSSLEREKCLLQDQLTVKVASLEEFNERIRLLESEKTHLESLMTELKHQTDLELVSSKELLEKATQRLRELEVQLSTNDQTRAQLDACIQTNASLAELPMVITGSHLHESLEHLDMDLPPVATDDDLSPQCDVSNTAYEALAADRRGLSDELVRLHSALDEANEYAQRLEQQNNELVERLESTETALQQQTTLFTHAQENWAVTEGQLRNVRAKHSAELDSLRGELVPQINQLRASAATVANQMRVVQADNEDLQRRLCTTSSELEKMVAERNRLAERNADLQRELVTTRNLVETMARNQHQGLAADRSLHGRTGDASVSAVAARHSPHSHINGSVEEWVEAARIESARKQRYTNGVYTESVVPSSRYPPQHSDSSECLSSSSPDRRASVPNSHKCKSSMRKSVRSSKNRHSYHLCEELARLTNRTAMLESVALALTQQREQALSDEDSCVHLSLDASLRRFMAAQQKAEQMNGQRSSVPVASSTLCSTQQKPIPHSMSGGVCPTALSQSGPNPASAPVGYPDSRNSTSKHELDTDADSSAFTDLSKVSPVSKNDHVGLVASTLPHSSPVSANLSRLSSTQEPYKSDPGQSTRIPRTRVESDAVRFPTTRSDGLQSNGLQDSRTSPRKTAQDQKDSDLLDPDRINELHRRNRLQPLHLRTSYPVETQCVEPEQVAGALSHLASTGQSKGPFLLSKPKQTFRKPSTTNVLGTVPEDHRTVLREVDEDNLLKATHRNSIPGSSQPPNRLKLQEMVSSSKADSPVAAGYQPIPRNIQAITDALIAASYDPSAMAEALSAEISKASLTARNSSRSGDTSQSTVRTHSAKPGMHLESSDLNVVSRRVIQSTDLTRPTSSPSKQSHFIDENTNPPILSIPVTGNMTSSADRFVRPSAPCRARGHQHNSDGDSEDSLSVASSIRSNKSSIAFEIPNEQATVKVRRLPASRRPPSSTTPRRGAEGKRKPQPPIALSCAKLPLGPPVSSDDNSFPVVETPIQRNTRYLNETSGVCR</sequence>
<feature type="coiled-coil region" evidence="1">
    <location>
        <begin position="670"/>
        <end position="746"/>
    </location>
</feature>
<feature type="compositionally biased region" description="Low complexity" evidence="2">
    <location>
        <begin position="1806"/>
        <end position="1816"/>
    </location>
</feature>
<dbReference type="EMBL" id="SJOL01007360">
    <property type="protein sequence ID" value="TGZ62894.1"/>
    <property type="molecule type" value="Genomic_DNA"/>
</dbReference>
<feature type="compositionally biased region" description="Polar residues" evidence="2">
    <location>
        <begin position="1706"/>
        <end position="1747"/>
    </location>
</feature>
<gene>
    <name evidence="3" type="ORF">CRM22_007192</name>
</gene>
<feature type="compositionally biased region" description="Polar residues" evidence="2">
    <location>
        <begin position="1428"/>
        <end position="1458"/>
    </location>
</feature>
<feature type="region of interest" description="Disordered" evidence="2">
    <location>
        <begin position="1667"/>
        <end position="1779"/>
    </location>
</feature>
<feature type="compositionally biased region" description="Low complexity" evidence="2">
    <location>
        <begin position="299"/>
        <end position="308"/>
    </location>
</feature>
<feature type="compositionally biased region" description="Basic and acidic residues" evidence="2">
    <location>
        <begin position="1493"/>
        <end position="1510"/>
    </location>
</feature>
<comment type="caution">
    <text evidence="3">The sequence shown here is derived from an EMBL/GenBank/DDBJ whole genome shotgun (WGS) entry which is preliminary data.</text>
</comment>
<feature type="region of interest" description="Disordered" evidence="2">
    <location>
        <begin position="1225"/>
        <end position="1273"/>
    </location>
</feature>
<evidence type="ECO:0000313" key="3">
    <source>
        <dbReference type="EMBL" id="TGZ62894.1"/>
    </source>
</evidence>
<organism evidence="3 4">
    <name type="scientific">Opisthorchis felineus</name>
    <dbReference type="NCBI Taxonomy" id="147828"/>
    <lineage>
        <taxon>Eukaryota</taxon>
        <taxon>Metazoa</taxon>
        <taxon>Spiralia</taxon>
        <taxon>Lophotrochozoa</taxon>
        <taxon>Platyhelminthes</taxon>
        <taxon>Trematoda</taxon>
        <taxon>Digenea</taxon>
        <taxon>Opisthorchiida</taxon>
        <taxon>Opisthorchiata</taxon>
        <taxon>Opisthorchiidae</taxon>
        <taxon>Opisthorchis</taxon>
    </lineage>
</organism>
<feature type="region of interest" description="Disordered" evidence="2">
    <location>
        <begin position="1552"/>
        <end position="1572"/>
    </location>
</feature>
<feature type="coiled-coil region" evidence="1">
    <location>
        <begin position="1016"/>
        <end position="1050"/>
    </location>
</feature>
<evidence type="ECO:0000313" key="4">
    <source>
        <dbReference type="Proteomes" id="UP000308267"/>
    </source>
</evidence>
<protein>
    <submittedName>
        <fullName evidence="3">Uncharacterized protein</fullName>
    </submittedName>
</protein>
<feature type="coiled-coil region" evidence="1">
    <location>
        <begin position="400"/>
        <end position="462"/>
    </location>
</feature>
<feature type="region of interest" description="Disordered" evidence="2">
    <location>
        <begin position="1167"/>
        <end position="1195"/>
    </location>
</feature>
<feature type="compositionally biased region" description="Polar residues" evidence="2">
    <location>
        <begin position="1667"/>
        <end position="1685"/>
    </location>
</feature>
<feature type="region of interest" description="Disordered" evidence="2">
    <location>
        <begin position="1333"/>
        <end position="1402"/>
    </location>
</feature>
<proteinExistence type="predicted"/>
<dbReference type="PANTHER" id="PTHR43941">
    <property type="entry name" value="STRUCTURAL MAINTENANCE OF CHROMOSOMES PROTEIN 2"/>
    <property type="match status" value="1"/>
</dbReference>